<evidence type="ECO:0000313" key="3">
    <source>
        <dbReference type="Proteomes" id="UP000295507"/>
    </source>
</evidence>
<organism evidence="2 3">
    <name type="scientific">Rhizobium azibense</name>
    <dbReference type="NCBI Taxonomy" id="1136135"/>
    <lineage>
        <taxon>Bacteria</taxon>
        <taxon>Pseudomonadati</taxon>
        <taxon>Pseudomonadota</taxon>
        <taxon>Alphaproteobacteria</taxon>
        <taxon>Hyphomicrobiales</taxon>
        <taxon>Rhizobiaceae</taxon>
        <taxon>Rhizobium/Agrobacterium group</taxon>
        <taxon>Rhizobium</taxon>
    </lineage>
</organism>
<keyword evidence="1" id="KW-0732">Signal</keyword>
<evidence type="ECO:0000256" key="1">
    <source>
        <dbReference type="SAM" id="SignalP"/>
    </source>
</evidence>
<proteinExistence type="predicted"/>
<dbReference type="Proteomes" id="UP000295507">
    <property type="component" value="Unassembled WGS sequence"/>
</dbReference>
<dbReference type="EMBL" id="SMBK01000004">
    <property type="protein sequence ID" value="TCU38755.1"/>
    <property type="molecule type" value="Genomic_DNA"/>
</dbReference>
<reference evidence="2 3" key="1">
    <citation type="submission" date="2019-03" db="EMBL/GenBank/DDBJ databases">
        <title>Genomic Encyclopedia of Type Strains, Phase IV (KMG-V): Genome sequencing to study the core and pangenomes of soil and plant-associated prokaryotes.</title>
        <authorList>
            <person name="Whitman W."/>
        </authorList>
    </citation>
    <scope>NUCLEOTIDE SEQUENCE [LARGE SCALE GENOMIC DNA]</scope>
    <source>
        <strain evidence="2 3">IE4868</strain>
    </source>
</reference>
<protein>
    <submittedName>
        <fullName evidence="2">Uncharacterized protein</fullName>
    </submittedName>
</protein>
<dbReference type="AlphaFoldDB" id="A0A4V2VF24"/>
<evidence type="ECO:0000313" key="2">
    <source>
        <dbReference type="EMBL" id="TCU38755.1"/>
    </source>
</evidence>
<feature type="chain" id="PRO_5020828407" evidence="1">
    <location>
        <begin position="23"/>
        <end position="186"/>
    </location>
</feature>
<sequence>MVAKVLLAVLFLICATTSQLSAQDGKSHQAFSGLVVIDGPYELDGGGGTLGYVLRREGTLVDFQPCLGPILSIEESRLKETKFGCNDEPPVDGHPLNVSCDTVASDVNGLLANGKDDPNSDIVGTAYAAQANASVLKILPGSATNSKIPWEVVDTVGDCGDRFVILTDANTQARWIGFVKNSVMRW</sequence>
<feature type="signal peptide" evidence="1">
    <location>
        <begin position="1"/>
        <end position="22"/>
    </location>
</feature>
<comment type="caution">
    <text evidence="2">The sequence shown here is derived from an EMBL/GenBank/DDBJ whole genome shotgun (WGS) entry which is preliminary data.</text>
</comment>
<dbReference type="RefSeq" id="WP_132551358.1">
    <property type="nucleotide sequence ID" value="NZ_SMBK01000004.1"/>
</dbReference>
<accession>A0A4V2VF24</accession>
<gene>
    <name evidence="2" type="ORF">EV129_104362</name>
</gene>
<name>A0A4V2VF24_9HYPH</name>